<dbReference type="AlphaFoldDB" id="A0A3L8SHG0"/>
<comment type="caution">
    <text evidence="1">The sequence shown here is derived from an EMBL/GenBank/DDBJ whole genome shotgun (WGS) entry which is preliminary data.</text>
</comment>
<keyword evidence="2" id="KW-1185">Reference proteome</keyword>
<proteinExistence type="predicted"/>
<gene>
    <name evidence="1" type="ORF">DV515_00007405</name>
</gene>
<dbReference type="Proteomes" id="UP000276834">
    <property type="component" value="Unassembled WGS sequence"/>
</dbReference>
<protein>
    <submittedName>
        <fullName evidence="1">Uncharacterized protein</fullName>
    </submittedName>
</protein>
<name>A0A3L8SHG0_CHLGU</name>
<organism evidence="1 2">
    <name type="scientific">Chloebia gouldiae</name>
    <name type="common">Gouldian finch</name>
    <name type="synonym">Erythrura gouldiae</name>
    <dbReference type="NCBI Taxonomy" id="44316"/>
    <lineage>
        <taxon>Eukaryota</taxon>
        <taxon>Metazoa</taxon>
        <taxon>Chordata</taxon>
        <taxon>Craniata</taxon>
        <taxon>Vertebrata</taxon>
        <taxon>Euteleostomi</taxon>
        <taxon>Archelosauria</taxon>
        <taxon>Archosauria</taxon>
        <taxon>Dinosauria</taxon>
        <taxon>Saurischia</taxon>
        <taxon>Theropoda</taxon>
        <taxon>Coelurosauria</taxon>
        <taxon>Aves</taxon>
        <taxon>Neognathae</taxon>
        <taxon>Neoaves</taxon>
        <taxon>Telluraves</taxon>
        <taxon>Australaves</taxon>
        <taxon>Passeriformes</taxon>
        <taxon>Passeroidea</taxon>
        <taxon>Passeridae</taxon>
        <taxon>Chloebia</taxon>
    </lineage>
</organism>
<evidence type="ECO:0000313" key="2">
    <source>
        <dbReference type="Proteomes" id="UP000276834"/>
    </source>
</evidence>
<sequence>MQIRVFQLTRDPESKSKPAGAFTRVSYFSLLKRTQDERPVLSLEEKSPSGFLYHNVDVVLSGAPSITFSIPSIRTPLPHLNFISEELLVVLKVIYQQPSDRRADGDAIGSWSPYGPFVNRS</sequence>
<dbReference type="OrthoDB" id="2142729at2759"/>
<accession>A0A3L8SHG0</accession>
<evidence type="ECO:0000313" key="1">
    <source>
        <dbReference type="EMBL" id="RLW02152.1"/>
    </source>
</evidence>
<dbReference type="EMBL" id="QUSF01000019">
    <property type="protein sequence ID" value="RLW02152.1"/>
    <property type="molecule type" value="Genomic_DNA"/>
</dbReference>
<reference evidence="1 2" key="1">
    <citation type="journal article" date="2018" name="Proc. R. Soc. B">
        <title>A non-coding region near Follistatin controls head colour polymorphism in the Gouldian finch.</title>
        <authorList>
            <person name="Toomey M.B."/>
            <person name="Marques C.I."/>
            <person name="Andrade P."/>
            <person name="Araujo P.M."/>
            <person name="Sabatino S."/>
            <person name="Gazda M.A."/>
            <person name="Afonso S."/>
            <person name="Lopes R.J."/>
            <person name="Corbo J.C."/>
            <person name="Carneiro M."/>
        </authorList>
    </citation>
    <scope>NUCLEOTIDE SEQUENCE [LARGE SCALE GENOMIC DNA]</scope>
    <source>
        <strain evidence="1">Red01</strain>
        <tissue evidence="1">Muscle</tissue>
    </source>
</reference>